<gene>
    <name evidence="7" type="ORF">OUQ99_10705</name>
</gene>
<evidence type="ECO:0000256" key="1">
    <source>
        <dbReference type="ARBA" id="ARBA00011900"/>
    </source>
</evidence>
<dbReference type="InterPro" id="IPR029063">
    <property type="entry name" value="SAM-dependent_MTases_sf"/>
</dbReference>
<dbReference type="GO" id="GO:0032259">
    <property type="term" value="P:methylation"/>
    <property type="evidence" value="ECO:0007669"/>
    <property type="project" value="UniProtKB-KW"/>
</dbReference>
<comment type="catalytic activity">
    <reaction evidence="5">
        <text>a 2'-deoxyadenosine in DNA + S-adenosyl-L-methionine = an N(6)-methyl-2'-deoxyadenosine in DNA + S-adenosyl-L-homocysteine + H(+)</text>
        <dbReference type="Rhea" id="RHEA:15197"/>
        <dbReference type="Rhea" id="RHEA-COMP:12418"/>
        <dbReference type="Rhea" id="RHEA-COMP:12419"/>
        <dbReference type="ChEBI" id="CHEBI:15378"/>
        <dbReference type="ChEBI" id="CHEBI:57856"/>
        <dbReference type="ChEBI" id="CHEBI:59789"/>
        <dbReference type="ChEBI" id="CHEBI:90615"/>
        <dbReference type="ChEBI" id="CHEBI:90616"/>
        <dbReference type="EC" id="2.1.1.72"/>
    </reaction>
</comment>
<dbReference type="SUPFAM" id="SSF53335">
    <property type="entry name" value="S-adenosyl-L-methionine-dependent methyltransferases"/>
    <property type="match status" value="1"/>
</dbReference>
<evidence type="ECO:0000256" key="5">
    <source>
        <dbReference type="ARBA" id="ARBA00047942"/>
    </source>
</evidence>
<reference evidence="7 8" key="1">
    <citation type="journal article" date="2013" name="Int. J. Syst. Evol. Microbiol.">
        <title>Description of Streptomonospora sediminis sp. nov. and Streptomonospora nanhaiensis sp. nov., and reclassification of Nocardiopsis arabia Hozzein &amp; Goodfellow 2008 as Streptomonospora arabica comb. nov. and emended description of the genus Streptomonospora.</title>
        <authorList>
            <person name="Zhang D.F."/>
            <person name="Pan H.Q."/>
            <person name="He J."/>
            <person name="Zhang X.M."/>
            <person name="Zhang Y.G."/>
            <person name="Klenk H.P."/>
            <person name="Hu J.C."/>
            <person name="Li W.J."/>
        </authorList>
    </citation>
    <scope>NUCLEOTIDE SEQUENCE [LARGE SCALE GENOMIC DNA]</scope>
    <source>
        <strain evidence="7 8">12A09</strain>
    </source>
</reference>
<dbReference type="Pfam" id="PF07669">
    <property type="entry name" value="Eco57I"/>
    <property type="match status" value="1"/>
</dbReference>
<dbReference type="Proteomes" id="UP001156498">
    <property type="component" value="Chromosome"/>
</dbReference>
<dbReference type="EMBL" id="CP113264">
    <property type="protein sequence ID" value="WAE75510.1"/>
    <property type="molecule type" value="Genomic_DNA"/>
</dbReference>
<name>A0ABY6YT21_9ACTN</name>
<accession>A0ABY6YT21</accession>
<feature type="domain" description="Type II methyltransferase M.TaqI-like" evidence="6">
    <location>
        <begin position="538"/>
        <end position="779"/>
    </location>
</feature>
<evidence type="ECO:0000313" key="8">
    <source>
        <dbReference type="Proteomes" id="UP001156498"/>
    </source>
</evidence>
<protein>
    <recommendedName>
        <fullName evidence="1">site-specific DNA-methyltransferase (adenine-specific)</fullName>
        <ecNumber evidence="1">2.1.1.72</ecNumber>
    </recommendedName>
</protein>
<dbReference type="PANTHER" id="PTHR33841:SF1">
    <property type="entry name" value="DNA METHYLTRANSFERASE A"/>
    <property type="match status" value="1"/>
</dbReference>
<evidence type="ECO:0000259" key="6">
    <source>
        <dbReference type="Pfam" id="PF07669"/>
    </source>
</evidence>
<keyword evidence="8" id="KW-1185">Reference proteome</keyword>
<dbReference type="Gene3D" id="3.40.50.150">
    <property type="entry name" value="Vaccinia Virus protein VP39"/>
    <property type="match status" value="2"/>
</dbReference>
<dbReference type="PANTHER" id="PTHR33841">
    <property type="entry name" value="DNA METHYLTRANSFERASE YEEA-RELATED"/>
    <property type="match status" value="1"/>
</dbReference>
<dbReference type="PRINTS" id="PR00507">
    <property type="entry name" value="N12N6MTFRASE"/>
</dbReference>
<keyword evidence="2 7" id="KW-0489">Methyltransferase</keyword>
<organism evidence="7 8">
    <name type="scientific">Streptomonospora nanhaiensis</name>
    <dbReference type="NCBI Taxonomy" id="1323731"/>
    <lineage>
        <taxon>Bacteria</taxon>
        <taxon>Bacillati</taxon>
        <taxon>Actinomycetota</taxon>
        <taxon>Actinomycetes</taxon>
        <taxon>Streptosporangiales</taxon>
        <taxon>Nocardiopsidaceae</taxon>
        <taxon>Streptomonospora</taxon>
    </lineage>
</organism>
<evidence type="ECO:0000256" key="4">
    <source>
        <dbReference type="ARBA" id="ARBA00022691"/>
    </source>
</evidence>
<dbReference type="GO" id="GO:0008168">
    <property type="term" value="F:methyltransferase activity"/>
    <property type="evidence" value="ECO:0007669"/>
    <property type="project" value="UniProtKB-KW"/>
</dbReference>
<keyword evidence="4" id="KW-0949">S-adenosyl-L-methionine</keyword>
<proteinExistence type="predicted"/>
<evidence type="ECO:0000256" key="2">
    <source>
        <dbReference type="ARBA" id="ARBA00022603"/>
    </source>
</evidence>
<dbReference type="PROSITE" id="PS00092">
    <property type="entry name" value="N6_MTASE"/>
    <property type="match status" value="1"/>
</dbReference>
<evidence type="ECO:0000256" key="3">
    <source>
        <dbReference type="ARBA" id="ARBA00022679"/>
    </source>
</evidence>
<dbReference type="InterPro" id="IPR002052">
    <property type="entry name" value="DNA_methylase_N6_adenine_CS"/>
</dbReference>
<sequence length="1345" mass="150677">MLVRVGEGRGIPGGTPADYGVVGARSVSDEAERHWDYLLGAWRELRRRLPPTGEGENRSDPTGSAVHQWIAPLLEELGFGRLGALRIEGIRADDDPGRLFPVGYRWQHVPIHVVAWGSGLDRPERRGIPSPRSVLQEALNSTRAHQWGMLTNGRAVRLMRDSNTFSMSAYVEFDLEAIFDGELFSDFVLLYRMLHASRFEVGEGETPSSCWMEKWRVEAARSGVRALDALRDNVECALTALGTGFLRHPANSALRRRTDAATLHRALLRLTYRLLFWFVIEDRDLLHPPGADERTRERYAAYFSSARLRRRARARAGTSHHDLYETLHVVLDALGDEEGRPELGLSGLGGLFTHTRDDELLKGLHLANHALLEAVRHLTQVWDPRSRRWRVVDYASLSARELGSVYEALLETVPEYDVAEQSFILVARAGNERKRTGAYYTPTSLIERLLDSTLDPVLDDAVKQGEAKAAGWGEVDAGETIAEELLSVTVCDPACGSGHFLVAAAHRIAKRVAAVREHTPEPSEEAFRRAMHEAVARCLYGVDINPMAIELAKVALWLEGMEPGRPLDLLDPHLKHGNALLGATPKQLREGVPDAAFVAVEGDDPKVATALMQANAREREGQATLFDTGDGAVKVANTTFAEGLNEIYAIRTGSLRDVHRQEKVYEVWRRSLEYLWDVHVADAWCANFMWEKTAETPYPVTAENFRAMDDPQRAAASARTHEEIARLRERYRFFHWHLEFPDVFRVPEDGLGVDPEMGWDGGFDVVLSNPPWDKVDFEDKKYFAVAEPSIALMTGMARRRRITEWQEDFPEAGERYRQARRQVKATFHFAARSGSYAQCSKGLSVKGVTTLQTDHLFLERFTAVAHRQGRVGAVVPTAVATGAGGQHLFRSLVDRKSLASLYDFDNTEKIFPAVDARHKFCLLALVGRSAPVPVARIAFLLSQAAEIDDARRVFELSPEEVSLLNPNTGTLPVFRSRRDADLTTSVYRRFPVLWDESKRDGNAWAVRFKATLFHMTDDSGLFHTREELEVDGWESEGNTFVRDGERMLPLYEGKMAHHFDHRWNSFTGTGSDSVRSLSPGEKCDSSVVARPRYWVPEHDVPTGGTDRAGRPSVQEGVAARLSAVGWDRGWLYGWRDVCRATDERTSIPAMLPRGGVGHTFPLMLSLKGPGLVAALCAVQSSLVFDYVSRQKISGIHMALSTWKQLPVPLPADLEPHTGFLVPRVLELVYTAHDMEPLARDLGHEGPPFQWDAERRALIRAELDAYCLHLYGIGREDVDYILETFQTGRGGLKNNEIVRYGAYRTKDLVLEAFDRMASAGVALDRPLRDGREYTSVLSPWPGRHAR</sequence>
<dbReference type="InterPro" id="IPR050953">
    <property type="entry name" value="N4_N6_ade-DNA_methylase"/>
</dbReference>
<dbReference type="InterPro" id="IPR011639">
    <property type="entry name" value="MethylTrfase_TaqI-like_dom"/>
</dbReference>
<keyword evidence="3" id="KW-0808">Transferase</keyword>
<evidence type="ECO:0000313" key="7">
    <source>
        <dbReference type="EMBL" id="WAE75510.1"/>
    </source>
</evidence>
<dbReference type="EC" id="2.1.1.72" evidence="1"/>
<dbReference type="RefSeq" id="WP_267949280.1">
    <property type="nucleotide sequence ID" value="NZ_CP113264.1"/>
</dbReference>